<protein>
    <submittedName>
        <fullName evidence="5">Aldo/keto reductase</fullName>
    </submittedName>
</protein>
<proteinExistence type="predicted"/>
<dbReference type="Gene3D" id="3.20.20.100">
    <property type="entry name" value="NADP-dependent oxidoreductase domain"/>
    <property type="match status" value="1"/>
</dbReference>
<gene>
    <name evidence="5" type="ORF">MOP44_23955</name>
</gene>
<reference evidence="5" key="1">
    <citation type="submission" date="2021-04" db="EMBL/GenBank/DDBJ databases">
        <title>Phylogenetic analysis of Acidobacteriaceae.</title>
        <authorList>
            <person name="Qiu L."/>
            <person name="Zhang Q."/>
        </authorList>
    </citation>
    <scope>NUCLEOTIDE SEQUENCE</scope>
    <source>
        <strain evidence="5">DSM 25168</strain>
    </source>
</reference>
<evidence type="ECO:0000256" key="2">
    <source>
        <dbReference type="ARBA" id="ARBA00023004"/>
    </source>
</evidence>
<keyword evidence="3" id="KW-0411">Iron-sulfur</keyword>
<evidence type="ECO:0000313" key="6">
    <source>
        <dbReference type="Proteomes" id="UP001059380"/>
    </source>
</evidence>
<sequence length="423" mass="46059">MKSSHSWNRRDFIAKPAAFLAASQLLGASDASKLLFGQTAKPAAEPAVAPSRPLYRTLGNTKIKLPIVSMGVMNADIPGLVRRSYEIGIRHFDTAAGYQQGRNEQMVGQVIKDLGVRHDVIISTKIPHPRTGGPLSSTQTAAVRQAELKAHFLNAFDDCLKRLQMDHVDILYNHACDSEEPINSQGALEAFTQLKKEGKARFIGISSHQPVMALKQVMKLGVHDVVLVPINFTMADNHELLDTIDQAASRGIGIIAMKTQAGGTMRPAPKLGKPLTPASQTALLKWVLRHPSITTAIPGYTTYEQMEQNFSVASNLGYTPAEQQFFSNEPFTAEAQFCRHCGQCVADCPLGVDIPELMRSHMYAVQYVNYALAAQTMAAIRSGRGLDACEGCTACQAKCRNSVNIAMKIETLKEIASIGRKLA</sequence>
<feature type="domain" description="4Fe-4S ferredoxin-type" evidence="4">
    <location>
        <begin position="329"/>
        <end position="360"/>
    </location>
</feature>
<accession>A0A9J7BLH1</accession>
<dbReference type="KEGG" id="orp:MOP44_23955"/>
<keyword evidence="2" id="KW-0408">Iron</keyword>
<dbReference type="InterPro" id="IPR036812">
    <property type="entry name" value="NAD(P)_OxRdtase_dom_sf"/>
</dbReference>
<evidence type="ECO:0000256" key="1">
    <source>
        <dbReference type="ARBA" id="ARBA00022723"/>
    </source>
</evidence>
<dbReference type="InterPro" id="IPR017900">
    <property type="entry name" value="4Fe4S_Fe_S_CS"/>
</dbReference>
<dbReference type="InterPro" id="IPR009051">
    <property type="entry name" value="Helical_ferredxn"/>
</dbReference>
<dbReference type="InterPro" id="IPR053135">
    <property type="entry name" value="AKR2_Oxidoreductase"/>
</dbReference>
<dbReference type="Gene3D" id="1.10.1060.10">
    <property type="entry name" value="Alpha-helical ferredoxin"/>
    <property type="match status" value="1"/>
</dbReference>
<dbReference type="Proteomes" id="UP001059380">
    <property type="component" value="Chromosome"/>
</dbReference>
<dbReference type="SUPFAM" id="SSF51430">
    <property type="entry name" value="NAD(P)-linked oxidoreductase"/>
    <property type="match status" value="1"/>
</dbReference>
<dbReference type="PANTHER" id="PTHR43312:SF1">
    <property type="entry name" value="NADP-DEPENDENT OXIDOREDUCTASE DOMAIN-CONTAINING PROTEIN"/>
    <property type="match status" value="1"/>
</dbReference>
<keyword evidence="6" id="KW-1185">Reference proteome</keyword>
<dbReference type="AlphaFoldDB" id="A0A9J7BLH1"/>
<dbReference type="CDD" id="cd19105">
    <property type="entry name" value="AKR_unchar"/>
    <property type="match status" value="1"/>
</dbReference>
<evidence type="ECO:0000256" key="3">
    <source>
        <dbReference type="ARBA" id="ARBA00023014"/>
    </source>
</evidence>
<organism evidence="5 6">
    <name type="scientific">Occallatibacter riparius</name>
    <dbReference type="NCBI Taxonomy" id="1002689"/>
    <lineage>
        <taxon>Bacteria</taxon>
        <taxon>Pseudomonadati</taxon>
        <taxon>Acidobacteriota</taxon>
        <taxon>Terriglobia</taxon>
        <taxon>Terriglobales</taxon>
        <taxon>Acidobacteriaceae</taxon>
        <taxon>Occallatibacter</taxon>
    </lineage>
</organism>
<name>A0A9J7BLH1_9BACT</name>
<keyword evidence="1" id="KW-0479">Metal-binding</keyword>
<dbReference type="GO" id="GO:0051536">
    <property type="term" value="F:iron-sulfur cluster binding"/>
    <property type="evidence" value="ECO:0007669"/>
    <property type="project" value="UniProtKB-KW"/>
</dbReference>
<dbReference type="Pfam" id="PF00248">
    <property type="entry name" value="Aldo_ket_red"/>
    <property type="match status" value="1"/>
</dbReference>
<dbReference type="PROSITE" id="PS51379">
    <property type="entry name" value="4FE4S_FER_2"/>
    <property type="match status" value="1"/>
</dbReference>
<dbReference type="PROSITE" id="PS00198">
    <property type="entry name" value="4FE4S_FER_1"/>
    <property type="match status" value="1"/>
</dbReference>
<dbReference type="Pfam" id="PF13237">
    <property type="entry name" value="Fer4_10"/>
    <property type="match status" value="1"/>
</dbReference>
<dbReference type="PANTHER" id="PTHR43312">
    <property type="entry name" value="D-THREO-ALDOSE 1-DEHYDROGENASE"/>
    <property type="match status" value="1"/>
</dbReference>
<dbReference type="SUPFAM" id="SSF46548">
    <property type="entry name" value="alpha-helical ferredoxin"/>
    <property type="match status" value="1"/>
</dbReference>
<dbReference type="InterPro" id="IPR017896">
    <property type="entry name" value="4Fe4S_Fe-S-bd"/>
</dbReference>
<dbReference type="GO" id="GO:0046872">
    <property type="term" value="F:metal ion binding"/>
    <property type="evidence" value="ECO:0007669"/>
    <property type="project" value="UniProtKB-KW"/>
</dbReference>
<evidence type="ECO:0000313" key="5">
    <source>
        <dbReference type="EMBL" id="UWZ83608.1"/>
    </source>
</evidence>
<dbReference type="RefSeq" id="WP_260792943.1">
    <property type="nucleotide sequence ID" value="NZ_CP093313.1"/>
</dbReference>
<evidence type="ECO:0000259" key="4">
    <source>
        <dbReference type="PROSITE" id="PS51379"/>
    </source>
</evidence>
<dbReference type="InterPro" id="IPR023210">
    <property type="entry name" value="NADP_OxRdtase_dom"/>
</dbReference>
<dbReference type="EMBL" id="CP093313">
    <property type="protein sequence ID" value="UWZ83608.1"/>
    <property type="molecule type" value="Genomic_DNA"/>
</dbReference>